<dbReference type="RefSeq" id="WP_139400918.1">
    <property type="nucleotide sequence ID" value="NZ_JACHEW010000004.1"/>
</dbReference>
<keyword evidence="1" id="KW-0472">Membrane</keyword>
<gene>
    <name evidence="3" type="ORF">FHR04_03750</name>
    <name evidence="2" type="ORF">HNQ04_001116</name>
</gene>
<evidence type="ECO:0000313" key="4">
    <source>
        <dbReference type="Proteomes" id="UP000313988"/>
    </source>
</evidence>
<keyword evidence="5" id="KW-1185">Reference proteome</keyword>
<reference evidence="3 4" key="1">
    <citation type="submission" date="2019-06" db="EMBL/GenBank/DDBJ databases">
        <title>Genome sequence of Deinococcus radiopugnans ATCC 19172.</title>
        <authorList>
            <person name="Maclea K.S."/>
            <person name="Maynard C.R."/>
        </authorList>
    </citation>
    <scope>NUCLEOTIDE SEQUENCE [LARGE SCALE GENOMIC DNA]</scope>
    <source>
        <strain evidence="3 4">ATCC 19172</strain>
    </source>
</reference>
<protein>
    <submittedName>
        <fullName evidence="3">Uncharacterized protein</fullName>
    </submittedName>
</protein>
<accession>A0A5C4YA24</accession>
<evidence type="ECO:0000256" key="1">
    <source>
        <dbReference type="SAM" id="Phobius"/>
    </source>
</evidence>
<feature type="transmembrane region" description="Helical" evidence="1">
    <location>
        <begin position="52"/>
        <end position="71"/>
    </location>
</feature>
<name>A0A5C4YA24_9DEIO</name>
<dbReference type="EMBL" id="VDMO01000003">
    <property type="protein sequence ID" value="TNM72418.1"/>
    <property type="molecule type" value="Genomic_DNA"/>
</dbReference>
<dbReference type="EMBL" id="JACHEW010000004">
    <property type="protein sequence ID" value="MBB6015884.1"/>
    <property type="molecule type" value="Genomic_DNA"/>
</dbReference>
<proteinExistence type="predicted"/>
<dbReference type="Proteomes" id="UP000629870">
    <property type="component" value="Unassembled WGS sequence"/>
</dbReference>
<dbReference type="AlphaFoldDB" id="A0A5C4YA24"/>
<reference evidence="2 5" key="2">
    <citation type="submission" date="2020-08" db="EMBL/GenBank/DDBJ databases">
        <title>Genomic Encyclopedia of Type Strains, Phase IV (KMG-IV): sequencing the most valuable type-strain genomes for metagenomic binning, comparative biology and taxonomic classification.</title>
        <authorList>
            <person name="Goeker M."/>
        </authorList>
    </citation>
    <scope>NUCLEOTIDE SEQUENCE [LARGE SCALE GENOMIC DNA]</scope>
    <source>
        <strain evidence="2 5">DSM 12027</strain>
    </source>
</reference>
<comment type="caution">
    <text evidence="3">The sequence shown here is derived from an EMBL/GenBank/DDBJ whole genome shotgun (WGS) entry which is preliminary data.</text>
</comment>
<organism evidence="3 4">
    <name type="scientific">Deinococcus radiopugnans ATCC 19172</name>
    <dbReference type="NCBI Taxonomy" id="585398"/>
    <lineage>
        <taxon>Bacteria</taxon>
        <taxon>Thermotogati</taxon>
        <taxon>Deinococcota</taxon>
        <taxon>Deinococci</taxon>
        <taxon>Deinococcales</taxon>
        <taxon>Deinococcaceae</taxon>
        <taxon>Deinococcus</taxon>
    </lineage>
</organism>
<evidence type="ECO:0000313" key="5">
    <source>
        <dbReference type="Proteomes" id="UP000629870"/>
    </source>
</evidence>
<keyword evidence="1" id="KW-0812">Transmembrane</keyword>
<dbReference type="Proteomes" id="UP000313988">
    <property type="component" value="Unassembled WGS sequence"/>
</dbReference>
<sequence>MTDHELDSPELDALFAQARAPTPADAGAAERFLSGHRHRQAQHLARQRARRAGWVGTLLASAAAVAGLTVLQPAPELPASAAYAAYQSAWGDGW</sequence>
<evidence type="ECO:0000313" key="2">
    <source>
        <dbReference type="EMBL" id="MBB6015884.1"/>
    </source>
</evidence>
<evidence type="ECO:0000313" key="3">
    <source>
        <dbReference type="EMBL" id="TNM72418.1"/>
    </source>
</evidence>
<keyword evidence="1" id="KW-1133">Transmembrane helix</keyword>